<accession>A0A8T0WWR4</accession>
<dbReference type="EMBL" id="CM029038">
    <property type="protein sequence ID" value="KAG2650767.1"/>
    <property type="molecule type" value="Genomic_DNA"/>
</dbReference>
<evidence type="ECO:0000313" key="12">
    <source>
        <dbReference type="Proteomes" id="UP000823388"/>
    </source>
</evidence>
<keyword evidence="12" id="KW-1185">Reference proteome</keyword>
<dbReference type="InterPro" id="IPR011009">
    <property type="entry name" value="Kinase-like_dom_sf"/>
</dbReference>
<dbReference type="Pfam" id="PF07714">
    <property type="entry name" value="PK_Tyr_Ser-Thr"/>
    <property type="match status" value="1"/>
</dbReference>
<feature type="domain" description="Protein kinase" evidence="10">
    <location>
        <begin position="1"/>
        <end position="236"/>
    </location>
</feature>
<dbReference type="PANTHER" id="PTHR48006:SF73">
    <property type="entry name" value="PROTEIN KINASE DOMAIN-CONTAINING PROTEIN"/>
    <property type="match status" value="1"/>
</dbReference>
<dbReference type="GO" id="GO:0004713">
    <property type="term" value="F:protein tyrosine kinase activity"/>
    <property type="evidence" value="ECO:0007669"/>
    <property type="project" value="InterPro"/>
</dbReference>
<gene>
    <name evidence="11" type="ORF">PVAP13_1NG170252</name>
</gene>
<dbReference type="Gene3D" id="1.10.510.10">
    <property type="entry name" value="Transferase(Phosphotransferase) domain 1"/>
    <property type="match status" value="1"/>
</dbReference>
<evidence type="ECO:0000313" key="11">
    <source>
        <dbReference type="EMBL" id="KAG2650767.1"/>
    </source>
</evidence>
<dbReference type="Proteomes" id="UP000823388">
    <property type="component" value="Chromosome 1N"/>
</dbReference>
<name>A0A8T0WWR4_PANVG</name>
<comment type="subcellular location">
    <subcellularLocation>
        <location evidence="1">Membrane</location>
        <topology evidence="1">Single-pass type I membrane protein</topology>
    </subcellularLocation>
</comment>
<keyword evidence="4" id="KW-0732">Signal</keyword>
<dbReference type="SUPFAM" id="SSF56112">
    <property type="entry name" value="Protein kinase-like (PK-like)"/>
    <property type="match status" value="1"/>
</dbReference>
<dbReference type="GO" id="GO:0016020">
    <property type="term" value="C:membrane"/>
    <property type="evidence" value="ECO:0007669"/>
    <property type="project" value="UniProtKB-SubCell"/>
</dbReference>
<keyword evidence="5" id="KW-0677">Repeat</keyword>
<dbReference type="InterPro" id="IPR020635">
    <property type="entry name" value="Tyr_kinase_cat_dom"/>
</dbReference>
<evidence type="ECO:0000256" key="9">
    <source>
        <dbReference type="ARBA" id="ARBA00023180"/>
    </source>
</evidence>
<evidence type="ECO:0000256" key="5">
    <source>
        <dbReference type="ARBA" id="ARBA00022737"/>
    </source>
</evidence>
<dbReference type="InterPro" id="IPR000719">
    <property type="entry name" value="Prot_kinase_dom"/>
</dbReference>
<evidence type="ECO:0000256" key="2">
    <source>
        <dbReference type="ARBA" id="ARBA00022614"/>
    </source>
</evidence>
<dbReference type="FunFam" id="1.10.510.10:FF:000431">
    <property type="entry name" value="Putative inactive leucine-rich repeat receptor-like protein kinase"/>
    <property type="match status" value="1"/>
</dbReference>
<evidence type="ECO:0000256" key="6">
    <source>
        <dbReference type="ARBA" id="ARBA00022989"/>
    </source>
</evidence>
<protein>
    <recommendedName>
        <fullName evidence="10">Protein kinase domain-containing protein</fullName>
    </recommendedName>
</protein>
<dbReference type="AlphaFoldDB" id="A0A8T0WWR4"/>
<keyword evidence="7" id="KW-0472">Membrane</keyword>
<dbReference type="PANTHER" id="PTHR48006">
    <property type="entry name" value="LEUCINE-RICH REPEAT-CONTAINING PROTEIN DDB_G0281931-RELATED"/>
    <property type="match status" value="1"/>
</dbReference>
<comment type="caution">
    <text evidence="11">The sequence shown here is derived from an EMBL/GenBank/DDBJ whole genome shotgun (WGS) entry which is preliminary data.</text>
</comment>
<keyword evidence="3" id="KW-0812">Transmembrane</keyword>
<dbReference type="GO" id="GO:0005524">
    <property type="term" value="F:ATP binding"/>
    <property type="evidence" value="ECO:0007669"/>
    <property type="project" value="InterPro"/>
</dbReference>
<keyword evidence="2" id="KW-0433">Leucine-rich repeat</keyword>
<evidence type="ECO:0000256" key="3">
    <source>
        <dbReference type="ARBA" id="ARBA00022692"/>
    </source>
</evidence>
<keyword evidence="8" id="KW-0675">Receptor</keyword>
<keyword evidence="9" id="KW-0325">Glycoprotein</keyword>
<dbReference type="PROSITE" id="PS50011">
    <property type="entry name" value="PROTEIN_KINASE_DOM"/>
    <property type="match status" value="1"/>
</dbReference>
<dbReference type="InterPro" id="IPR051824">
    <property type="entry name" value="LRR_Rcpt-Like_S/T_Kinase"/>
</dbReference>
<organism evidence="11 12">
    <name type="scientific">Panicum virgatum</name>
    <name type="common">Blackwell switchgrass</name>
    <dbReference type="NCBI Taxonomy" id="38727"/>
    <lineage>
        <taxon>Eukaryota</taxon>
        <taxon>Viridiplantae</taxon>
        <taxon>Streptophyta</taxon>
        <taxon>Embryophyta</taxon>
        <taxon>Tracheophyta</taxon>
        <taxon>Spermatophyta</taxon>
        <taxon>Magnoliopsida</taxon>
        <taxon>Liliopsida</taxon>
        <taxon>Poales</taxon>
        <taxon>Poaceae</taxon>
        <taxon>PACMAD clade</taxon>
        <taxon>Panicoideae</taxon>
        <taxon>Panicodae</taxon>
        <taxon>Paniceae</taxon>
        <taxon>Panicinae</taxon>
        <taxon>Panicum</taxon>
        <taxon>Panicum sect. Hiantes</taxon>
    </lineage>
</organism>
<evidence type="ECO:0000256" key="7">
    <source>
        <dbReference type="ARBA" id="ARBA00023136"/>
    </source>
</evidence>
<evidence type="ECO:0000259" key="10">
    <source>
        <dbReference type="PROSITE" id="PS50011"/>
    </source>
</evidence>
<evidence type="ECO:0000256" key="8">
    <source>
        <dbReference type="ARBA" id="ARBA00023170"/>
    </source>
</evidence>
<evidence type="ECO:0000256" key="4">
    <source>
        <dbReference type="ARBA" id="ARBA00022729"/>
    </source>
</evidence>
<keyword evidence="6" id="KW-1133">Transmembrane helix</keyword>
<dbReference type="InterPro" id="IPR001245">
    <property type="entry name" value="Ser-Thr/Tyr_kinase_cat_dom"/>
</dbReference>
<sequence>MEIVSKLRHRHLVSIIGHCIVSDQENPNIASSVYLISECVTNGSLRSHLTEWRKREMLKWPQRVSAAIGVARGIQFLHNVTAPGITCNDLNIENILLDKTLTSKINDFNLPMISTSKNGKIFSETPFAVLEDNDIGSAHNSEQGDKQDIYQFGLILLEVITGKPTDSQSELESLKAQLNDSLTEDSERLKDMADPVIHGTFAVDSLSTVAEIALNCTASNPSDRPSIDDVLWNLQYSMQVQDGWASSESLGLSVKSQT</sequence>
<proteinExistence type="predicted"/>
<evidence type="ECO:0000256" key="1">
    <source>
        <dbReference type="ARBA" id="ARBA00004479"/>
    </source>
</evidence>
<reference evidence="11" key="1">
    <citation type="submission" date="2020-05" db="EMBL/GenBank/DDBJ databases">
        <title>WGS assembly of Panicum virgatum.</title>
        <authorList>
            <person name="Lovell J.T."/>
            <person name="Jenkins J."/>
            <person name="Shu S."/>
            <person name="Juenger T.E."/>
            <person name="Schmutz J."/>
        </authorList>
    </citation>
    <scope>NUCLEOTIDE SEQUENCE</scope>
    <source>
        <strain evidence="11">AP13</strain>
    </source>
</reference>
<dbReference type="SMART" id="SM00219">
    <property type="entry name" value="TyrKc"/>
    <property type="match status" value="1"/>
</dbReference>